<evidence type="ECO:0000313" key="1">
    <source>
        <dbReference type="EMBL" id="SVC61254.1"/>
    </source>
</evidence>
<reference evidence="1" key="1">
    <citation type="submission" date="2018-05" db="EMBL/GenBank/DDBJ databases">
        <authorList>
            <person name="Lanie J.A."/>
            <person name="Ng W.-L."/>
            <person name="Kazmierczak K.M."/>
            <person name="Andrzejewski T.M."/>
            <person name="Davidsen T.M."/>
            <person name="Wayne K.J."/>
            <person name="Tettelin H."/>
            <person name="Glass J.I."/>
            <person name="Rusch D."/>
            <person name="Podicherti R."/>
            <person name="Tsui H.-C.T."/>
            <person name="Winkler M.E."/>
        </authorList>
    </citation>
    <scope>NUCLEOTIDE SEQUENCE</scope>
</reference>
<dbReference type="EMBL" id="UINC01100868">
    <property type="protein sequence ID" value="SVC61254.1"/>
    <property type="molecule type" value="Genomic_DNA"/>
</dbReference>
<protein>
    <submittedName>
        <fullName evidence="1">Uncharacterized protein</fullName>
    </submittedName>
</protein>
<name>A0A382NJ79_9ZZZZ</name>
<accession>A0A382NJ79</accession>
<proteinExistence type="predicted"/>
<sequence length="97" mass="10851">MFAAPSGCMAHEIWPLGGGGTLILFNDWEDFGVAMKELVKDWRDRNKAISWTIKFRGIGNNNAPFVHPWERKEILDSLHSGEYVNAATVTANSDENS</sequence>
<organism evidence="1">
    <name type="scientific">marine metagenome</name>
    <dbReference type="NCBI Taxonomy" id="408172"/>
    <lineage>
        <taxon>unclassified sequences</taxon>
        <taxon>metagenomes</taxon>
        <taxon>ecological metagenomes</taxon>
    </lineage>
</organism>
<dbReference type="AlphaFoldDB" id="A0A382NJ79"/>
<gene>
    <name evidence="1" type="ORF">METZ01_LOCUS314108</name>
</gene>